<proteinExistence type="inferred from homology"/>
<name>A0A1A9LER4_9FLAO</name>
<keyword evidence="12" id="KW-1185">Reference proteome</keyword>
<comment type="subcellular location">
    <subcellularLocation>
        <location evidence="1 9">Cell membrane</location>
        <topology evidence="1 9">Multi-pass membrane protein</topology>
    </subcellularLocation>
</comment>
<dbReference type="PIRSF" id="PIRSF005508">
    <property type="entry name" value="Acr3"/>
    <property type="match status" value="1"/>
</dbReference>
<evidence type="ECO:0000256" key="1">
    <source>
        <dbReference type="ARBA" id="ARBA00004651"/>
    </source>
</evidence>
<reference evidence="11 12" key="1">
    <citation type="submission" date="2016-05" db="EMBL/GenBank/DDBJ databases">
        <title>Genome sequencing of Vitellibacter soesokkakensis RSSK-12.</title>
        <authorList>
            <person name="Thevarajoo S."/>
            <person name="Selvaratnam C."/>
            <person name="Goh K.M."/>
            <person name="Chan K.-G."/>
            <person name="Chong C.S."/>
        </authorList>
    </citation>
    <scope>NUCLEOTIDE SEQUENCE [LARGE SCALE GENOMIC DNA]</scope>
    <source>
        <strain evidence="11 12">RSSK-12</strain>
    </source>
</reference>
<dbReference type="GO" id="GO:0015104">
    <property type="term" value="F:antimonite transmembrane transporter activity"/>
    <property type="evidence" value="ECO:0007669"/>
    <property type="project" value="TreeGrafter"/>
</dbReference>
<dbReference type="OrthoDB" id="9771457at2"/>
<dbReference type="RefSeq" id="WP_068761761.1">
    <property type="nucleotide sequence ID" value="NZ_LXIE01000012.1"/>
</dbReference>
<keyword evidence="3 9" id="KW-0813">Transport</keyword>
<evidence type="ECO:0000313" key="11">
    <source>
        <dbReference type="EMBL" id="OAD91587.1"/>
    </source>
</evidence>
<dbReference type="Pfam" id="PF01758">
    <property type="entry name" value="SBF"/>
    <property type="match status" value="1"/>
</dbReference>
<keyword evidence="7 9" id="KW-1133">Transmembrane helix</keyword>
<dbReference type="InterPro" id="IPR002657">
    <property type="entry name" value="BilAc:Na_symport/Acr3"/>
</dbReference>
<dbReference type="FunFam" id="1.20.1530.20:FF:000009">
    <property type="entry name" value="Arsenite transporter, ACR3 family"/>
    <property type="match status" value="1"/>
</dbReference>
<dbReference type="NCBIfam" id="TIGR00832">
    <property type="entry name" value="acr3"/>
    <property type="match status" value="1"/>
</dbReference>
<evidence type="ECO:0000256" key="8">
    <source>
        <dbReference type="ARBA" id="ARBA00023136"/>
    </source>
</evidence>
<dbReference type="InterPro" id="IPR038770">
    <property type="entry name" value="Na+/solute_symporter_sf"/>
</dbReference>
<evidence type="ECO:0000256" key="5">
    <source>
        <dbReference type="ARBA" id="ARBA00022692"/>
    </source>
</evidence>
<dbReference type="EMBL" id="LXIE01000012">
    <property type="protein sequence ID" value="OAD91587.1"/>
    <property type="molecule type" value="Genomic_DNA"/>
</dbReference>
<comment type="caution">
    <text evidence="11">The sequence shown here is derived from an EMBL/GenBank/DDBJ whole genome shotgun (WGS) entry which is preliminary data.</text>
</comment>
<evidence type="ECO:0000256" key="6">
    <source>
        <dbReference type="ARBA" id="ARBA00022849"/>
    </source>
</evidence>
<comment type="similarity">
    <text evidence="2 9">Belongs to the arsenical resistance-3 (ACR3) (TC 2.A.59) family.</text>
</comment>
<dbReference type="Gene3D" id="1.20.1530.20">
    <property type="match status" value="1"/>
</dbReference>
<dbReference type="InterPro" id="IPR004706">
    <property type="entry name" value="Arsenical-R_Acr3"/>
</dbReference>
<evidence type="ECO:0000256" key="10">
    <source>
        <dbReference type="SAM" id="Phobius"/>
    </source>
</evidence>
<dbReference type="GO" id="GO:0046685">
    <property type="term" value="P:response to arsenic-containing substance"/>
    <property type="evidence" value="ECO:0007669"/>
    <property type="project" value="UniProtKB-KW"/>
</dbReference>
<dbReference type="GO" id="GO:0005886">
    <property type="term" value="C:plasma membrane"/>
    <property type="evidence" value="ECO:0007669"/>
    <property type="project" value="UniProtKB-SubCell"/>
</dbReference>
<evidence type="ECO:0000256" key="3">
    <source>
        <dbReference type="ARBA" id="ARBA00022448"/>
    </source>
</evidence>
<feature type="transmembrane region" description="Helical" evidence="10">
    <location>
        <begin position="316"/>
        <end position="339"/>
    </location>
</feature>
<dbReference type="GO" id="GO:0015297">
    <property type="term" value="F:antiporter activity"/>
    <property type="evidence" value="ECO:0007669"/>
    <property type="project" value="UniProtKB-UniRule"/>
</dbReference>
<feature type="transmembrane region" description="Helical" evidence="10">
    <location>
        <begin position="188"/>
        <end position="207"/>
    </location>
</feature>
<feature type="transmembrane region" description="Helical" evidence="10">
    <location>
        <begin position="286"/>
        <end position="310"/>
    </location>
</feature>
<dbReference type="PANTHER" id="PTHR43057:SF1">
    <property type="entry name" value="ARSENICAL-RESISTANCE PROTEIN 3"/>
    <property type="match status" value="1"/>
</dbReference>
<keyword evidence="8 9" id="KW-0472">Membrane</keyword>
<organism evidence="11 12">
    <name type="scientific">Aequorivita soesokkakensis</name>
    <dbReference type="NCBI Taxonomy" id="1385699"/>
    <lineage>
        <taxon>Bacteria</taxon>
        <taxon>Pseudomonadati</taxon>
        <taxon>Bacteroidota</taxon>
        <taxon>Flavobacteriia</taxon>
        <taxon>Flavobacteriales</taxon>
        <taxon>Flavobacteriaceae</taxon>
        <taxon>Aequorivita</taxon>
    </lineage>
</organism>
<keyword evidence="5 9" id="KW-0812">Transmembrane</keyword>
<accession>A0A1A9LER4</accession>
<feature type="transmembrane region" description="Helical" evidence="10">
    <location>
        <begin position="219"/>
        <end position="241"/>
    </location>
</feature>
<feature type="transmembrane region" description="Helical" evidence="10">
    <location>
        <begin position="253"/>
        <end position="274"/>
    </location>
</feature>
<dbReference type="GO" id="GO:0015105">
    <property type="term" value="F:arsenite transmembrane transporter activity"/>
    <property type="evidence" value="ECO:0007669"/>
    <property type="project" value="TreeGrafter"/>
</dbReference>
<evidence type="ECO:0000256" key="4">
    <source>
        <dbReference type="ARBA" id="ARBA00022475"/>
    </source>
</evidence>
<feature type="transmembrane region" description="Helical" evidence="10">
    <location>
        <begin position="141"/>
        <end position="163"/>
    </location>
</feature>
<gene>
    <name evidence="11" type="ORF">A7A78_03655</name>
</gene>
<dbReference type="PANTHER" id="PTHR43057">
    <property type="entry name" value="ARSENITE EFFLUX TRANSPORTER"/>
    <property type="match status" value="1"/>
</dbReference>
<sequence>MVSTKKLSFLDSYLTLWIFIAMALGVGIGYFAPNFPEFLNSFNSGSTNIPIAIGLILMMYPPLAKVNYALLPKVFRNTKILSISLVLNWIIGPVLMFILAIIFLSDYPEYMVGLILIGLARCIAMVLVWNDLAKGSSEYGAGLVALNSIFQVFAYSFYAWLFITVLPPYFGFEGAIVDISIATIAESVAIYLGIPFVMGILSRLILVKLKGEEWYNTKFIPTISPLTLIALLFTIVVMFSLKGELIVEIPMDVLIIAVPLLIYFTLMFIIGFFFTKAMGAEYDKTAAVAFTAAGNNFELAIAVAIAVFGLNSGQAFTGVIGPLVEVPTLILLVRVSFWLRKKYFKKETL</sequence>
<evidence type="ECO:0000313" key="12">
    <source>
        <dbReference type="Proteomes" id="UP000077552"/>
    </source>
</evidence>
<dbReference type="Proteomes" id="UP000077552">
    <property type="component" value="Unassembled WGS sequence"/>
</dbReference>
<feature type="transmembrane region" description="Helical" evidence="10">
    <location>
        <begin position="110"/>
        <end position="129"/>
    </location>
</feature>
<feature type="transmembrane region" description="Helical" evidence="10">
    <location>
        <begin position="83"/>
        <end position="104"/>
    </location>
</feature>
<keyword evidence="4 9" id="KW-1003">Cell membrane</keyword>
<feature type="transmembrane region" description="Helical" evidence="10">
    <location>
        <begin position="51"/>
        <end position="71"/>
    </location>
</feature>
<keyword evidence="6" id="KW-0059">Arsenical resistance</keyword>
<dbReference type="AlphaFoldDB" id="A0A1A9LER4"/>
<evidence type="ECO:0000256" key="9">
    <source>
        <dbReference type="PIRNR" id="PIRNR005508"/>
    </source>
</evidence>
<dbReference type="STRING" id="1385699.A7A78_03655"/>
<feature type="transmembrane region" description="Helical" evidence="10">
    <location>
        <begin position="12"/>
        <end position="31"/>
    </location>
</feature>
<evidence type="ECO:0000256" key="7">
    <source>
        <dbReference type="ARBA" id="ARBA00022989"/>
    </source>
</evidence>
<protein>
    <submittedName>
        <fullName evidence="11">Arsenical-resistance protein</fullName>
    </submittedName>
</protein>
<evidence type="ECO:0000256" key="2">
    <source>
        <dbReference type="ARBA" id="ARBA00010110"/>
    </source>
</evidence>